<feature type="compositionally biased region" description="Basic and acidic residues" evidence="1">
    <location>
        <begin position="99"/>
        <end position="112"/>
    </location>
</feature>
<evidence type="ECO:0000313" key="2">
    <source>
        <dbReference type="EMBL" id="KAK4289312.1"/>
    </source>
</evidence>
<comment type="caution">
    <text evidence="2">The sequence shown here is derived from an EMBL/GenBank/DDBJ whole genome shotgun (WGS) entry which is preliminary data.</text>
</comment>
<feature type="compositionally biased region" description="Basic and acidic residues" evidence="1">
    <location>
        <begin position="49"/>
        <end position="68"/>
    </location>
</feature>
<keyword evidence="3" id="KW-1185">Reference proteome</keyword>
<reference evidence="2" key="1">
    <citation type="submission" date="2023-11" db="EMBL/GenBank/DDBJ databases">
        <title>Genome assemblies of two species of porcelain crab, Petrolisthes cinctipes and Petrolisthes manimaculis (Anomura: Porcellanidae).</title>
        <authorList>
            <person name="Angst P."/>
        </authorList>
    </citation>
    <scope>NUCLEOTIDE SEQUENCE</scope>
    <source>
        <strain evidence="2">PB745_02</strain>
        <tissue evidence="2">Gill</tissue>
    </source>
</reference>
<dbReference type="EMBL" id="JAWZYT010005905">
    <property type="protein sequence ID" value="KAK4289312.1"/>
    <property type="molecule type" value="Genomic_DNA"/>
</dbReference>
<evidence type="ECO:0000256" key="1">
    <source>
        <dbReference type="SAM" id="MobiDB-lite"/>
    </source>
</evidence>
<name>A0AAE1NHR5_9EUCA</name>
<gene>
    <name evidence="2" type="ORF">Pmani_037712</name>
</gene>
<feature type="compositionally biased region" description="Gly residues" evidence="1">
    <location>
        <begin position="8"/>
        <end position="22"/>
    </location>
</feature>
<dbReference type="Proteomes" id="UP001292094">
    <property type="component" value="Unassembled WGS sequence"/>
</dbReference>
<proteinExistence type="predicted"/>
<organism evidence="2 3">
    <name type="scientific">Petrolisthes manimaculis</name>
    <dbReference type="NCBI Taxonomy" id="1843537"/>
    <lineage>
        <taxon>Eukaryota</taxon>
        <taxon>Metazoa</taxon>
        <taxon>Ecdysozoa</taxon>
        <taxon>Arthropoda</taxon>
        <taxon>Crustacea</taxon>
        <taxon>Multicrustacea</taxon>
        <taxon>Malacostraca</taxon>
        <taxon>Eumalacostraca</taxon>
        <taxon>Eucarida</taxon>
        <taxon>Decapoda</taxon>
        <taxon>Pleocyemata</taxon>
        <taxon>Anomura</taxon>
        <taxon>Galatheoidea</taxon>
        <taxon>Porcellanidae</taxon>
        <taxon>Petrolisthes</taxon>
    </lineage>
</organism>
<feature type="compositionally biased region" description="Acidic residues" evidence="1">
    <location>
        <begin position="69"/>
        <end position="82"/>
    </location>
</feature>
<protein>
    <submittedName>
        <fullName evidence="2">Uncharacterized protein</fullName>
    </submittedName>
</protein>
<sequence>MEDVFGSRIGGVVGGKGRGGGVSPLSAGGKHAHQSGDWLGAVARAWGKNGDEEKEEKKEEDGDETEKKEEDEDEEEKKEDDETEKKEEDGYEDEEEEEKKEVDGYEEKEEGRNVGQVWCWFIERADEKDR</sequence>
<feature type="region of interest" description="Disordered" evidence="1">
    <location>
        <begin position="1"/>
        <end position="119"/>
    </location>
</feature>
<evidence type="ECO:0000313" key="3">
    <source>
        <dbReference type="Proteomes" id="UP001292094"/>
    </source>
</evidence>
<accession>A0AAE1NHR5</accession>
<feature type="compositionally biased region" description="Acidic residues" evidence="1">
    <location>
        <begin position="89"/>
        <end position="98"/>
    </location>
</feature>
<dbReference type="AlphaFoldDB" id="A0AAE1NHR5"/>